<dbReference type="GO" id="GO:0005737">
    <property type="term" value="C:cytoplasm"/>
    <property type="evidence" value="ECO:0007669"/>
    <property type="project" value="UniProtKB-SubCell"/>
</dbReference>
<dbReference type="PRINTS" id="PR00107">
    <property type="entry name" value="PHOSPHOCPHPR"/>
</dbReference>
<feature type="domain" description="HPr" evidence="7">
    <location>
        <begin position="1"/>
        <end position="86"/>
    </location>
</feature>
<dbReference type="EMBL" id="JAPYYP010000021">
    <property type="protein sequence ID" value="MDA5109760.1"/>
    <property type="molecule type" value="Genomic_DNA"/>
</dbReference>
<dbReference type="NCBIfam" id="TIGR01003">
    <property type="entry name" value="PTS_HPr_family"/>
    <property type="match status" value="1"/>
</dbReference>
<evidence type="ECO:0000259" key="7">
    <source>
        <dbReference type="PROSITE" id="PS51350"/>
    </source>
</evidence>
<dbReference type="RefSeq" id="WP_044897682.1">
    <property type="nucleotide sequence ID" value="NZ_JAPYYP010000021.1"/>
</dbReference>
<keyword evidence="9" id="KW-1185">Reference proteome</keyword>
<evidence type="ECO:0000256" key="2">
    <source>
        <dbReference type="ARBA" id="ARBA00004496"/>
    </source>
</evidence>
<accession>A0A9X3Z4M4</accession>
<dbReference type="PROSITE" id="PS00369">
    <property type="entry name" value="PTS_HPR_HIS"/>
    <property type="match status" value="1"/>
</dbReference>
<evidence type="ECO:0000256" key="3">
    <source>
        <dbReference type="ARBA" id="ARBA00020422"/>
    </source>
</evidence>
<protein>
    <recommendedName>
        <fullName evidence="3">Phosphocarrier protein HPr</fullName>
    </recommendedName>
</protein>
<evidence type="ECO:0000256" key="5">
    <source>
        <dbReference type="ARBA" id="ARBA00022597"/>
    </source>
</evidence>
<evidence type="ECO:0000256" key="1">
    <source>
        <dbReference type="ARBA" id="ARBA00003681"/>
    </source>
</evidence>
<evidence type="ECO:0000313" key="9">
    <source>
        <dbReference type="Proteomes" id="UP001151071"/>
    </source>
</evidence>
<evidence type="ECO:0000256" key="6">
    <source>
        <dbReference type="ARBA" id="ARBA00022683"/>
    </source>
</evidence>
<sequence length="86" mass="9146">MIEKKVIVELPHGLHARPAANFVRLASSFASEIKIVKNEKTANGKSIMGIMSMAVAKGEEITLIADGADEAEAIAALEKALKEQEA</sequence>
<reference evidence="8" key="1">
    <citation type="submission" date="2022-12" db="EMBL/GenBank/DDBJ databases">
        <title>Draft genome sequence of the thermophilic strain Brevibacillus thermoruber HT42, isolated from Los Humeros, Puebla, Mexico, with biotechnological potential.</title>
        <authorList>
            <person name="Lara Sanchez J."/>
            <person name="Solis Palacios R."/>
            <person name="Bustos Baena A.S."/>
            <person name="Ruz Baez A.E."/>
            <person name="Espinosa Luna G."/>
            <person name="Oliart Ros R.M."/>
        </authorList>
    </citation>
    <scope>NUCLEOTIDE SEQUENCE</scope>
    <source>
        <strain evidence="8">HT42</strain>
    </source>
</reference>
<dbReference type="SUPFAM" id="SSF55594">
    <property type="entry name" value="HPr-like"/>
    <property type="match status" value="1"/>
</dbReference>
<dbReference type="Pfam" id="PF00381">
    <property type="entry name" value="PTS-HPr"/>
    <property type="match status" value="1"/>
</dbReference>
<dbReference type="Proteomes" id="UP001151071">
    <property type="component" value="Unassembled WGS sequence"/>
</dbReference>
<evidence type="ECO:0000256" key="4">
    <source>
        <dbReference type="ARBA" id="ARBA00022490"/>
    </source>
</evidence>
<dbReference type="InterPro" id="IPR035895">
    <property type="entry name" value="HPr-like_sf"/>
</dbReference>
<keyword evidence="6" id="KW-0598">Phosphotransferase system</keyword>
<keyword evidence="4" id="KW-0963">Cytoplasm</keyword>
<dbReference type="CDD" id="cd00367">
    <property type="entry name" value="PTS-HPr_like"/>
    <property type="match status" value="1"/>
</dbReference>
<comment type="caution">
    <text evidence="8">The sequence shown here is derived from an EMBL/GenBank/DDBJ whole genome shotgun (WGS) entry which is preliminary data.</text>
</comment>
<gene>
    <name evidence="8" type="ORF">O3V59_15440</name>
</gene>
<keyword evidence="5" id="KW-0762">Sugar transport</keyword>
<dbReference type="InterPro" id="IPR001020">
    <property type="entry name" value="PTS_HPr_His_P_site"/>
</dbReference>
<dbReference type="PANTHER" id="PTHR33705">
    <property type="entry name" value="PHOSPHOCARRIER PROTEIN HPR"/>
    <property type="match status" value="1"/>
</dbReference>
<dbReference type="InterPro" id="IPR050399">
    <property type="entry name" value="HPr"/>
</dbReference>
<dbReference type="InterPro" id="IPR002114">
    <property type="entry name" value="PTS_HPr_Ser_P_site"/>
</dbReference>
<dbReference type="PROSITE" id="PS00589">
    <property type="entry name" value="PTS_HPR_SER"/>
    <property type="match status" value="1"/>
</dbReference>
<proteinExistence type="predicted"/>
<dbReference type="InterPro" id="IPR000032">
    <property type="entry name" value="HPr-like"/>
</dbReference>
<dbReference type="GO" id="GO:0009401">
    <property type="term" value="P:phosphoenolpyruvate-dependent sugar phosphotransferase system"/>
    <property type="evidence" value="ECO:0007669"/>
    <property type="project" value="UniProtKB-KW"/>
</dbReference>
<dbReference type="PANTHER" id="PTHR33705:SF2">
    <property type="entry name" value="PHOSPHOCARRIER PROTEIN NPR"/>
    <property type="match status" value="1"/>
</dbReference>
<organism evidence="8 9">
    <name type="scientific">Brevibacillus thermoruber</name>
    <dbReference type="NCBI Taxonomy" id="33942"/>
    <lineage>
        <taxon>Bacteria</taxon>
        <taxon>Bacillati</taxon>
        <taxon>Bacillota</taxon>
        <taxon>Bacilli</taxon>
        <taxon>Bacillales</taxon>
        <taxon>Paenibacillaceae</taxon>
        <taxon>Brevibacillus</taxon>
    </lineage>
</organism>
<dbReference type="AlphaFoldDB" id="A0A9X3Z4M4"/>
<dbReference type="PROSITE" id="PS51350">
    <property type="entry name" value="PTS_HPR_DOM"/>
    <property type="match status" value="1"/>
</dbReference>
<comment type="function">
    <text evidence="1">General (non sugar-specific) component of the phosphoenolpyruvate-dependent sugar phosphotransferase system (sugar PTS). This major carbohydrate active-transport system catalyzes the phosphorylation of incoming sugar substrates concomitantly with their translocation across the cell membrane. The phosphoryl group from phosphoenolpyruvate (PEP) is transferred to the phosphoryl carrier protein HPr by enzyme I. Phospho-HPr then transfers it to the PTS EIIA domain.</text>
</comment>
<keyword evidence="5" id="KW-0813">Transport</keyword>
<name>A0A9X3Z4M4_9BACL</name>
<evidence type="ECO:0000313" key="8">
    <source>
        <dbReference type="EMBL" id="MDA5109760.1"/>
    </source>
</evidence>
<comment type="subcellular location">
    <subcellularLocation>
        <location evidence="2">Cytoplasm</location>
    </subcellularLocation>
</comment>
<dbReference type="Gene3D" id="3.30.1340.10">
    <property type="entry name" value="HPr-like"/>
    <property type="match status" value="1"/>
</dbReference>